<evidence type="ECO:0000256" key="1">
    <source>
        <dbReference type="SAM" id="MobiDB-lite"/>
    </source>
</evidence>
<reference evidence="2" key="2">
    <citation type="submission" date="2012-06" db="EMBL/GenBank/DDBJ databases">
        <authorList>
            <person name="Yu Y."/>
            <person name="Currie J."/>
            <person name="Lomeli R."/>
            <person name="Angelova A."/>
            <person name="Collura K."/>
            <person name="Wissotski M."/>
            <person name="Campos D."/>
            <person name="Kudrna D."/>
            <person name="Golser W."/>
            <person name="Ashely E."/>
            <person name="Descour A."/>
            <person name="Fernandes J."/>
            <person name="Soderlund C."/>
            <person name="Walbot V."/>
        </authorList>
    </citation>
    <scope>NUCLEOTIDE SEQUENCE</scope>
    <source>
        <strain evidence="2">B73</strain>
    </source>
</reference>
<name>C4J8C3_MAIZE</name>
<accession>C4J8C3</accession>
<dbReference type="EMBL" id="BT087070">
    <property type="protein sequence ID" value="ACR37423.1"/>
    <property type="molecule type" value="mRNA"/>
</dbReference>
<evidence type="ECO:0000313" key="2">
    <source>
        <dbReference type="EMBL" id="ACR37423.1"/>
    </source>
</evidence>
<protein>
    <submittedName>
        <fullName evidence="2">Uncharacterized protein</fullName>
    </submittedName>
</protein>
<feature type="compositionally biased region" description="Polar residues" evidence="1">
    <location>
        <begin position="1"/>
        <end position="24"/>
    </location>
</feature>
<feature type="region of interest" description="Disordered" evidence="1">
    <location>
        <begin position="1"/>
        <end position="27"/>
    </location>
</feature>
<dbReference type="AlphaFoldDB" id="C4J8C3"/>
<reference evidence="2" key="1">
    <citation type="journal article" date="2009" name="PLoS Genet.">
        <title>Sequencing, mapping, and analysis of 27,455 maize full-length cDNAs.</title>
        <authorList>
            <person name="Soderlund C."/>
            <person name="Descour A."/>
            <person name="Kudrna D."/>
            <person name="Bomhoff M."/>
            <person name="Boyd L."/>
            <person name="Currie J."/>
            <person name="Angelova A."/>
            <person name="Collura K."/>
            <person name="Wissotski M."/>
            <person name="Ashley E."/>
            <person name="Morrow D."/>
            <person name="Fernandes J."/>
            <person name="Walbot V."/>
            <person name="Yu Y."/>
        </authorList>
    </citation>
    <scope>NUCLEOTIDE SEQUENCE</scope>
    <source>
        <strain evidence="2">B73</strain>
    </source>
</reference>
<proteinExistence type="evidence at transcript level"/>
<organism evidence="2">
    <name type="scientific">Zea mays</name>
    <name type="common">Maize</name>
    <dbReference type="NCBI Taxonomy" id="4577"/>
    <lineage>
        <taxon>Eukaryota</taxon>
        <taxon>Viridiplantae</taxon>
        <taxon>Streptophyta</taxon>
        <taxon>Embryophyta</taxon>
        <taxon>Tracheophyta</taxon>
        <taxon>Spermatophyta</taxon>
        <taxon>Magnoliopsida</taxon>
        <taxon>Liliopsida</taxon>
        <taxon>Poales</taxon>
        <taxon>Poaceae</taxon>
        <taxon>PACMAD clade</taxon>
        <taxon>Panicoideae</taxon>
        <taxon>Andropogonodae</taxon>
        <taxon>Andropogoneae</taxon>
        <taxon>Tripsacinae</taxon>
        <taxon>Zea</taxon>
    </lineage>
</organism>
<sequence length="42" mass="4883">MSQTRQFPSSKKNNTTNQMTTGQVPNLDIFKFKNKTTDFDNE</sequence>